<proteinExistence type="predicted"/>
<comment type="caution">
    <text evidence="3">The sequence shown here is derived from an EMBL/GenBank/DDBJ whole genome shotgun (WGS) entry which is preliminary data.</text>
</comment>
<dbReference type="PANTHER" id="PTHR42759">
    <property type="entry name" value="MOXR FAMILY PROTEIN"/>
    <property type="match status" value="1"/>
</dbReference>
<dbReference type="InterPro" id="IPR011704">
    <property type="entry name" value="ATPase_dyneun-rel_AAA"/>
</dbReference>
<name>A0A011PWZ1_9PROT</name>
<dbReference type="EMBL" id="JEMX01000021">
    <property type="protein sequence ID" value="EXI81517.1"/>
    <property type="molecule type" value="Genomic_DNA"/>
</dbReference>
<organism evidence="3 4">
    <name type="scientific">Candidatus Accumulibacter appositus</name>
    <dbReference type="NCBI Taxonomy" id="1454003"/>
    <lineage>
        <taxon>Bacteria</taxon>
        <taxon>Pseudomonadati</taxon>
        <taxon>Pseudomonadota</taxon>
        <taxon>Betaproteobacteria</taxon>
        <taxon>Candidatus Accumulibacter</taxon>
    </lineage>
</organism>
<protein>
    <submittedName>
        <fullName evidence="3">Gas vesicle protein GvpN</fullName>
    </submittedName>
</protein>
<evidence type="ECO:0000313" key="4">
    <source>
        <dbReference type="Proteomes" id="UP000021816"/>
    </source>
</evidence>
<dbReference type="InterPro" id="IPR027417">
    <property type="entry name" value="P-loop_NTPase"/>
</dbReference>
<dbReference type="SUPFAM" id="SSF52540">
    <property type="entry name" value="P-loop containing nucleoside triphosphate hydrolases"/>
    <property type="match status" value="1"/>
</dbReference>
<dbReference type="PANTHER" id="PTHR42759:SF1">
    <property type="entry name" value="MAGNESIUM-CHELATASE SUBUNIT CHLD"/>
    <property type="match status" value="1"/>
</dbReference>
<keyword evidence="1" id="KW-0175">Coiled coil</keyword>
<evidence type="ECO:0000256" key="1">
    <source>
        <dbReference type="SAM" id="Coils"/>
    </source>
</evidence>
<accession>A0A011PWZ1</accession>
<dbReference type="Pfam" id="PF07728">
    <property type="entry name" value="AAA_5"/>
    <property type="match status" value="1"/>
</dbReference>
<dbReference type="GO" id="GO:0005524">
    <property type="term" value="F:ATP binding"/>
    <property type="evidence" value="ECO:0007669"/>
    <property type="project" value="InterPro"/>
</dbReference>
<dbReference type="GO" id="GO:0016887">
    <property type="term" value="F:ATP hydrolysis activity"/>
    <property type="evidence" value="ECO:0007669"/>
    <property type="project" value="InterPro"/>
</dbReference>
<dbReference type="Proteomes" id="UP000021816">
    <property type="component" value="Unassembled WGS sequence"/>
</dbReference>
<dbReference type="Gene3D" id="3.40.50.300">
    <property type="entry name" value="P-loop containing nucleotide triphosphate hydrolases"/>
    <property type="match status" value="1"/>
</dbReference>
<evidence type="ECO:0000259" key="2">
    <source>
        <dbReference type="SMART" id="SM00382"/>
    </source>
</evidence>
<dbReference type="InterPro" id="IPR003593">
    <property type="entry name" value="AAA+_ATPase"/>
</dbReference>
<dbReference type="InterPro" id="IPR050764">
    <property type="entry name" value="CbbQ/NirQ/NorQ/GpvN"/>
</dbReference>
<evidence type="ECO:0000313" key="3">
    <source>
        <dbReference type="EMBL" id="EXI81517.1"/>
    </source>
</evidence>
<dbReference type="STRING" id="1454003.AW10_01054"/>
<dbReference type="AlphaFoldDB" id="A0A011PWZ1"/>
<dbReference type="PATRIC" id="fig|1454003.3.peg.1092"/>
<gene>
    <name evidence="3" type="ORF">AW10_01054</name>
</gene>
<reference evidence="3 4" key="1">
    <citation type="submission" date="2014-02" db="EMBL/GenBank/DDBJ databases">
        <title>Expanding our view of genomic diversity in Candidatus Accumulibacter clades.</title>
        <authorList>
            <person name="Skennerton C.T."/>
            <person name="Barr J.J."/>
            <person name="Slater F.R."/>
            <person name="Bond P.L."/>
            <person name="Tyson G.W."/>
        </authorList>
    </citation>
    <scope>NUCLEOTIDE SEQUENCE [LARGE SCALE GENOMIC DNA]</scope>
    <source>
        <strain evidence="4">BA-92</strain>
    </source>
</reference>
<feature type="coiled-coil region" evidence="1">
    <location>
        <begin position="84"/>
        <end position="111"/>
    </location>
</feature>
<sequence length="320" mass="35594">MARYRPRNFTLPDDYSFPGDPVLEIKPYIFSEAAVIAVDVALATSRPLLVAGPPGCGKSRLAEAMAARLGWNFLSKTITSRTRLEELTVEVDQLRRLHDAHRAARADAEQLKPDEAYHNPGIFWWAFDRESAARRGLSPADAITHAVALPFPGTERPTDKPPQHTVLLIDEIDKAEPDVPNDLLEPLDRRSFCLPGGSTLHAKPKDQQQLLTIITTNRERELPQAFLRRCVSLVFDPPNKQALLAIAHAHHPAADPTRVEAIVGKITSIREMPPEVGRRHPGTSEFLDAIQACEELKIAVADDNPLWRQIERAVLVKPTV</sequence>
<feature type="domain" description="AAA+ ATPase" evidence="2">
    <location>
        <begin position="44"/>
        <end position="239"/>
    </location>
</feature>
<dbReference type="SMART" id="SM00382">
    <property type="entry name" value="AAA"/>
    <property type="match status" value="1"/>
</dbReference>